<accession>A0AAW3ZUV4</accession>
<dbReference type="EMBL" id="JACYTR010000083">
    <property type="protein sequence ID" value="MBD8528097.1"/>
    <property type="molecule type" value="Genomic_DNA"/>
</dbReference>
<dbReference type="Pfam" id="PF10077">
    <property type="entry name" value="DUF2314"/>
    <property type="match status" value="1"/>
</dbReference>
<proteinExistence type="predicted"/>
<protein>
    <submittedName>
        <fullName evidence="2">DUF2314 domain-containing protein</fullName>
    </submittedName>
</protein>
<dbReference type="InterPro" id="IPR018756">
    <property type="entry name" value="DUF2314"/>
</dbReference>
<organism evidence="2 3">
    <name type="scientific">Pseudomarimonas arenosa</name>
    <dbReference type="NCBI Taxonomy" id="2774145"/>
    <lineage>
        <taxon>Bacteria</taxon>
        <taxon>Pseudomonadati</taxon>
        <taxon>Pseudomonadota</taxon>
        <taxon>Gammaproteobacteria</taxon>
        <taxon>Lysobacterales</taxon>
        <taxon>Lysobacteraceae</taxon>
        <taxon>Pseudomarimonas</taxon>
    </lineage>
</organism>
<gene>
    <name evidence="2" type="ORF">IFO71_20305</name>
</gene>
<evidence type="ECO:0000259" key="1">
    <source>
        <dbReference type="Pfam" id="PF10077"/>
    </source>
</evidence>
<sequence>MLLTTAVLVLLVSLLLYWWLVARNRPAIAPLAIDQDDPLMTEAIAQARAGLGQFRRLLDEHPRAGSVKLPFDSNSGETEFIWAEVKLIEDDQVEVLYSTPPVSHSGRIERQQRHPLSDIVDWVVELPGGMRRGGYTMRVMFQRAREQWGKLPAELQAEEEKYLWS</sequence>
<dbReference type="AlphaFoldDB" id="A0AAW3ZUV4"/>
<dbReference type="RefSeq" id="WP_192031518.1">
    <property type="nucleotide sequence ID" value="NZ_JACYTR010000083.1"/>
</dbReference>
<evidence type="ECO:0000313" key="3">
    <source>
        <dbReference type="Proteomes" id="UP000613768"/>
    </source>
</evidence>
<comment type="caution">
    <text evidence="2">The sequence shown here is derived from an EMBL/GenBank/DDBJ whole genome shotgun (WGS) entry which is preliminary data.</text>
</comment>
<name>A0AAW3ZUV4_9GAMM</name>
<evidence type="ECO:0000313" key="2">
    <source>
        <dbReference type="EMBL" id="MBD8528097.1"/>
    </source>
</evidence>
<dbReference type="Proteomes" id="UP000613768">
    <property type="component" value="Unassembled WGS sequence"/>
</dbReference>
<reference evidence="2 3" key="1">
    <citation type="submission" date="2020-09" db="EMBL/GenBank/DDBJ databases">
        <title>Pseudoxanthomonas sp. CAU 1598 isolated from sand of Yaerae Beach.</title>
        <authorList>
            <person name="Kim W."/>
        </authorList>
    </citation>
    <scope>NUCLEOTIDE SEQUENCE [LARGE SCALE GENOMIC DNA]</scope>
    <source>
        <strain evidence="2 3">CAU 1598</strain>
    </source>
</reference>
<feature type="domain" description="DUF2314" evidence="1">
    <location>
        <begin position="37"/>
        <end position="144"/>
    </location>
</feature>
<keyword evidence="3" id="KW-1185">Reference proteome</keyword>